<name>A0A6J7ESF5_9ZZZZ</name>
<organism evidence="1">
    <name type="scientific">freshwater metagenome</name>
    <dbReference type="NCBI Taxonomy" id="449393"/>
    <lineage>
        <taxon>unclassified sequences</taxon>
        <taxon>metagenomes</taxon>
        <taxon>ecological metagenomes</taxon>
    </lineage>
</organism>
<dbReference type="EMBL" id="CAFBLX010000044">
    <property type="protein sequence ID" value="CAB4884100.1"/>
    <property type="molecule type" value="Genomic_DNA"/>
</dbReference>
<accession>A0A6J7ESF5</accession>
<proteinExistence type="predicted"/>
<dbReference type="AlphaFoldDB" id="A0A6J7ESF5"/>
<gene>
    <name evidence="1" type="ORF">UFOPK3472_00956</name>
</gene>
<sequence>MRVHRDEFAMQTDTWNAQDKCGLCMVDKCTKTYAVLPSVCFNCDDLPQWKIDLLEP</sequence>
<protein>
    <submittedName>
        <fullName evidence="1">Unannotated protein</fullName>
    </submittedName>
</protein>
<evidence type="ECO:0000313" key="1">
    <source>
        <dbReference type="EMBL" id="CAB4884100.1"/>
    </source>
</evidence>
<reference evidence="1" key="1">
    <citation type="submission" date="2020-05" db="EMBL/GenBank/DDBJ databases">
        <authorList>
            <person name="Chiriac C."/>
            <person name="Salcher M."/>
            <person name="Ghai R."/>
            <person name="Kavagutti S V."/>
        </authorList>
    </citation>
    <scope>NUCLEOTIDE SEQUENCE</scope>
</reference>